<proteinExistence type="predicted"/>
<dbReference type="SMART" id="SM00472">
    <property type="entry name" value="MIR"/>
    <property type="match status" value="3"/>
</dbReference>
<feature type="chain" id="PRO_5002744435" description="MIR domain-containing protein" evidence="3">
    <location>
        <begin position="21"/>
        <end position="210"/>
    </location>
</feature>
<dbReference type="GeneID" id="5889133"/>
<accession>A9UU89</accession>
<keyword evidence="6" id="KW-1185">Reference proteome</keyword>
<dbReference type="STRING" id="81824.A9UU89"/>
<name>A9UU89_MONBE</name>
<keyword evidence="1 3" id="KW-0732">Signal</keyword>
<evidence type="ECO:0000256" key="1">
    <source>
        <dbReference type="ARBA" id="ARBA00022729"/>
    </source>
</evidence>
<dbReference type="SUPFAM" id="SSF82109">
    <property type="entry name" value="MIR domain"/>
    <property type="match status" value="1"/>
</dbReference>
<dbReference type="Gene3D" id="2.80.10.50">
    <property type="match status" value="1"/>
</dbReference>
<dbReference type="InParanoid" id="A9UU89"/>
<evidence type="ECO:0000313" key="6">
    <source>
        <dbReference type="Proteomes" id="UP000001357"/>
    </source>
</evidence>
<sequence length="210" mass="23166">MAHFWMLTAALLACLVCARASGPIGYDEVTCGSTMRINHVATRLNLRSHEVAYGTGSGQQSVTLASSDSDSNDYWQIRAPNGKDCKQGARIKCGATIRLLHTATRKFLHSHQFQSPLSHNQEVSAYAREDGEGDSGDNWKVECSGTYWERANTFKLRHADTNQYLHSTGAHKFNRPIAGQREVCAVGQASRLSEWKSAEGYFIKAAKANN</sequence>
<feature type="domain" description="MIR" evidence="4">
    <location>
        <begin position="26"/>
        <end position="80"/>
    </location>
</feature>
<dbReference type="PROSITE" id="PS50919">
    <property type="entry name" value="MIR"/>
    <property type="match status" value="3"/>
</dbReference>
<organism evidence="5 6">
    <name type="scientific">Monosiga brevicollis</name>
    <name type="common">Choanoflagellate</name>
    <dbReference type="NCBI Taxonomy" id="81824"/>
    <lineage>
        <taxon>Eukaryota</taxon>
        <taxon>Choanoflagellata</taxon>
        <taxon>Craspedida</taxon>
        <taxon>Salpingoecidae</taxon>
        <taxon>Monosiga</taxon>
    </lineage>
</organism>
<keyword evidence="2" id="KW-0677">Repeat</keyword>
<dbReference type="InterPro" id="IPR036300">
    <property type="entry name" value="MIR_dom_sf"/>
</dbReference>
<dbReference type="FunFam" id="2.80.10.50:FF:000068">
    <property type="entry name" value="Stromal cell-derived factor 2-like protein"/>
    <property type="match status" value="1"/>
</dbReference>
<reference evidence="5 6" key="1">
    <citation type="journal article" date="2008" name="Nature">
        <title>The genome of the choanoflagellate Monosiga brevicollis and the origin of metazoans.</title>
        <authorList>
            <consortium name="JGI Sequencing"/>
            <person name="King N."/>
            <person name="Westbrook M.J."/>
            <person name="Young S.L."/>
            <person name="Kuo A."/>
            <person name="Abedin M."/>
            <person name="Chapman J."/>
            <person name="Fairclough S."/>
            <person name="Hellsten U."/>
            <person name="Isogai Y."/>
            <person name="Letunic I."/>
            <person name="Marr M."/>
            <person name="Pincus D."/>
            <person name="Putnam N."/>
            <person name="Rokas A."/>
            <person name="Wright K.J."/>
            <person name="Zuzow R."/>
            <person name="Dirks W."/>
            <person name="Good M."/>
            <person name="Goodstein D."/>
            <person name="Lemons D."/>
            <person name="Li W."/>
            <person name="Lyons J.B."/>
            <person name="Morris A."/>
            <person name="Nichols S."/>
            <person name="Richter D.J."/>
            <person name="Salamov A."/>
            <person name="Bork P."/>
            <person name="Lim W.A."/>
            <person name="Manning G."/>
            <person name="Miller W.T."/>
            <person name="McGinnis W."/>
            <person name="Shapiro H."/>
            <person name="Tjian R."/>
            <person name="Grigoriev I.V."/>
            <person name="Rokhsar D."/>
        </authorList>
    </citation>
    <scope>NUCLEOTIDE SEQUENCE [LARGE SCALE GENOMIC DNA]</scope>
    <source>
        <strain evidence="6">MX1 / ATCC 50154</strain>
    </source>
</reference>
<evidence type="ECO:0000313" key="5">
    <source>
        <dbReference type="EMBL" id="EDQ91379.1"/>
    </source>
</evidence>
<dbReference type="InterPro" id="IPR016093">
    <property type="entry name" value="MIR_motif"/>
</dbReference>
<feature type="signal peptide" evidence="3">
    <location>
        <begin position="1"/>
        <end position="20"/>
    </location>
</feature>
<dbReference type="FunCoup" id="A9UU89">
    <property type="interactions" value="1017"/>
</dbReference>
<dbReference type="CDD" id="cd23293">
    <property type="entry name" value="beta-trefoil_MIR_SDF2_meta"/>
    <property type="match status" value="1"/>
</dbReference>
<dbReference type="PANTHER" id="PTHR46809">
    <property type="entry name" value="STROMAL CELL-DERIVED FACTOR 2-LIKE PROTEIN"/>
    <property type="match status" value="1"/>
</dbReference>
<dbReference type="AlphaFoldDB" id="A9UU89"/>
<dbReference type="OMA" id="KPQHGTR"/>
<gene>
    <name evidence="5" type="ORF">MONBRDRAFT_23718</name>
</gene>
<feature type="domain" description="MIR" evidence="4">
    <location>
        <begin position="145"/>
        <end position="200"/>
    </location>
</feature>
<dbReference type="PANTHER" id="PTHR46809:SF2">
    <property type="entry name" value="GH21273P"/>
    <property type="match status" value="1"/>
</dbReference>
<evidence type="ECO:0000259" key="4">
    <source>
        <dbReference type="PROSITE" id="PS50919"/>
    </source>
</evidence>
<evidence type="ECO:0000256" key="3">
    <source>
        <dbReference type="SAM" id="SignalP"/>
    </source>
</evidence>
<evidence type="ECO:0000256" key="2">
    <source>
        <dbReference type="ARBA" id="ARBA00022737"/>
    </source>
</evidence>
<feature type="domain" description="MIR" evidence="4">
    <location>
        <begin position="88"/>
        <end position="144"/>
    </location>
</feature>
<protein>
    <recommendedName>
        <fullName evidence="4">MIR domain-containing protein</fullName>
    </recommendedName>
</protein>
<dbReference type="RefSeq" id="XP_001743801.1">
    <property type="nucleotide sequence ID" value="XM_001743749.1"/>
</dbReference>
<dbReference type="KEGG" id="mbr:MONBRDRAFT_23718"/>
<dbReference type="Proteomes" id="UP000001357">
    <property type="component" value="Unassembled WGS sequence"/>
</dbReference>
<dbReference type="Pfam" id="PF02815">
    <property type="entry name" value="MIR"/>
    <property type="match status" value="1"/>
</dbReference>
<dbReference type="eggNOG" id="KOG3358">
    <property type="taxonomic scope" value="Eukaryota"/>
</dbReference>
<dbReference type="EMBL" id="CH991545">
    <property type="protein sequence ID" value="EDQ91379.1"/>
    <property type="molecule type" value="Genomic_DNA"/>
</dbReference>